<dbReference type="Proteomes" id="UP000824540">
    <property type="component" value="Unassembled WGS sequence"/>
</dbReference>
<dbReference type="EMBL" id="JAFBMS010000304">
    <property type="protein sequence ID" value="KAG9331700.1"/>
    <property type="molecule type" value="Genomic_DNA"/>
</dbReference>
<keyword evidence="2" id="KW-1185">Reference proteome</keyword>
<dbReference type="AlphaFoldDB" id="A0A8T2MWX4"/>
<organism evidence="1 2">
    <name type="scientific">Albula glossodonta</name>
    <name type="common">roundjaw bonefish</name>
    <dbReference type="NCBI Taxonomy" id="121402"/>
    <lineage>
        <taxon>Eukaryota</taxon>
        <taxon>Metazoa</taxon>
        <taxon>Chordata</taxon>
        <taxon>Craniata</taxon>
        <taxon>Vertebrata</taxon>
        <taxon>Euteleostomi</taxon>
        <taxon>Actinopterygii</taxon>
        <taxon>Neopterygii</taxon>
        <taxon>Teleostei</taxon>
        <taxon>Albuliformes</taxon>
        <taxon>Albulidae</taxon>
        <taxon>Albula</taxon>
    </lineage>
</organism>
<proteinExistence type="predicted"/>
<dbReference type="OrthoDB" id="441660at2759"/>
<accession>A0A8T2MWX4</accession>
<sequence length="147" mass="16446">MHFWFWLNGKILPLENEYNECGRRGAVESGGGQQWVSLPQTEKLNFICIKCGGLQLLYVKNISTATGLRLLYVKNISTATGLQLLYVKNISTATGLRLLYVKNISTATGLRLLYGFSLLALMENILEQMELLVSLETTLVVGTFLNR</sequence>
<gene>
    <name evidence="1" type="ORF">JZ751_018404</name>
</gene>
<evidence type="ECO:0000313" key="1">
    <source>
        <dbReference type="EMBL" id="KAG9331700.1"/>
    </source>
</evidence>
<name>A0A8T2MWX4_9TELE</name>
<protein>
    <submittedName>
        <fullName evidence="1">Uncharacterized protein</fullName>
    </submittedName>
</protein>
<comment type="caution">
    <text evidence="1">The sequence shown here is derived from an EMBL/GenBank/DDBJ whole genome shotgun (WGS) entry which is preliminary data.</text>
</comment>
<reference evidence="1" key="1">
    <citation type="thesis" date="2021" institute="BYU ScholarsArchive" country="Provo, UT, USA">
        <title>Applications of and Algorithms for Genome Assembly and Genomic Analyses with an Emphasis on Marine Teleosts.</title>
        <authorList>
            <person name="Pickett B.D."/>
        </authorList>
    </citation>
    <scope>NUCLEOTIDE SEQUENCE</scope>
    <source>
        <strain evidence="1">HI-2016</strain>
    </source>
</reference>
<evidence type="ECO:0000313" key="2">
    <source>
        <dbReference type="Proteomes" id="UP000824540"/>
    </source>
</evidence>